<dbReference type="STRING" id="1302687.SAMN05444267_1005122"/>
<keyword evidence="2" id="KW-0964">Secreted</keyword>
<dbReference type="RefSeq" id="WP_139262533.1">
    <property type="nucleotide sequence ID" value="NZ_FRAV01000005.1"/>
</dbReference>
<accession>A0A1M6TK19</accession>
<dbReference type="GO" id="GO:0005615">
    <property type="term" value="C:extracellular space"/>
    <property type="evidence" value="ECO:0007669"/>
    <property type="project" value="TreeGrafter"/>
</dbReference>
<dbReference type="PANTHER" id="PTHR11844">
    <property type="entry name" value="METALLOPROTEASE INHIBITOR"/>
    <property type="match status" value="1"/>
</dbReference>
<dbReference type="OrthoDB" id="1260598at2"/>
<dbReference type="InterPro" id="IPR001820">
    <property type="entry name" value="TIMP"/>
</dbReference>
<evidence type="ECO:0000259" key="5">
    <source>
        <dbReference type="Pfam" id="PF01759"/>
    </source>
</evidence>
<evidence type="ECO:0000256" key="3">
    <source>
        <dbReference type="SAM" id="Phobius"/>
    </source>
</evidence>
<feature type="transmembrane region" description="Helical" evidence="3">
    <location>
        <begin position="187"/>
        <end position="207"/>
    </location>
</feature>
<feature type="chain" id="PRO_5012296919" evidence="4">
    <location>
        <begin position="19"/>
        <end position="212"/>
    </location>
</feature>
<feature type="signal peptide" evidence="4">
    <location>
        <begin position="1"/>
        <end position="18"/>
    </location>
</feature>
<dbReference type="InterPro" id="IPR008993">
    <property type="entry name" value="TIMP-like_OB-fold"/>
</dbReference>
<reference evidence="7" key="1">
    <citation type="submission" date="2016-11" db="EMBL/GenBank/DDBJ databases">
        <authorList>
            <person name="Varghese N."/>
            <person name="Submissions S."/>
        </authorList>
    </citation>
    <scope>NUCLEOTIDE SEQUENCE [LARGE SCALE GENOMIC DNA]</scope>
    <source>
        <strain evidence="7">DSM 26899</strain>
    </source>
</reference>
<evidence type="ECO:0000256" key="2">
    <source>
        <dbReference type="ARBA" id="ARBA00022525"/>
    </source>
</evidence>
<gene>
    <name evidence="6" type="ORF">SAMN05444267_1005122</name>
</gene>
<dbReference type="GO" id="GO:0051045">
    <property type="term" value="P:negative regulation of membrane protein ectodomain proteolysis"/>
    <property type="evidence" value="ECO:0007669"/>
    <property type="project" value="TreeGrafter"/>
</dbReference>
<evidence type="ECO:0000313" key="6">
    <source>
        <dbReference type="EMBL" id="SHK57287.1"/>
    </source>
</evidence>
<name>A0A1M6TK19_9FLAO</name>
<dbReference type="GO" id="GO:0002020">
    <property type="term" value="F:protease binding"/>
    <property type="evidence" value="ECO:0007669"/>
    <property type="project" value="TreeGrafter"/>
</dbReference>
<dbReference type="PANTHER" id="PTHR11844:SF25">
    <property type="entry name" value="NTR DOMAIN-CONTAINING PROTEIN"/>
    <property type="match status" value="1"/>
</dbReference>
<dbReference type="Proteomes" id="UP000184364">
    <property type="component" value="Unassembled WGS sequence"/>
</dbReference>
<comment type="subcellular location">
    <subcellularLocation>
        <location evidence="1">Secreted</location>
    </subcellularLocation>
</comment>
<evidence type="ECO:0000313" key="7">
    <source>
        <dbReference type="Proteomes" id="UP000184364"/>
    </source>
</evidence>
<keyword evidence="4" id="KW-0732">Signal</keyword>
<dbReference type="EMBL" id="FRAV01000005">
    <property type="protein sequence ID" value="SHK57287.1"/>
    <property type="molecule type" value="Genomic_DNA"/>
</dbReference>
<dbReference type="SUPFAM" id="SSF50242">
    <property type="entry name" value="TIMP-like"/>
    <property type="match status" value="1"/>
</dbReference>
<keyword evidence="3" id="KW-0812">Transmembrane</keyword>
<keyword evidence="7" id="KW-1185">Reference proteome</keyword>
<dbReference type="InterPro" id="IPR018933">
    <property type="entry name" value="Netrin_module_non-TIMP"/>
</dbReference>
<dbReference type="AlphaFoldDB" id="A0A1M6TK19"/>
<proteinExistence type="predicted"/>
<dbReference type="Gene3D" id="2.40.50.120">
    <property type="match status" value="1"/>
</dbReference>
<feature type="domain" description="Netrin module non-TIMP type" evidence="5">
    <location>
        <begin position="32"/>
        <end position="107"/>
    </location>
</feature>
<dbReference type="GO" id="GO:0008191">
    <property type="term" value="F:metalloendopeptidase inhibitor activity"/>
    <property type="evidence" value="ECO:0007669"/>
    <property type="project" value="InterPro"/>
</dbReference>
<dbReference type="GO" id="GO:0031012">
    <property type="term" value="C:extracellular matrix"/>
    <property type="evidence" value="ECO:0007669"/>
    <property type="project" value="TreeGrafter"/>
</dbReference>
<keyword evidence="3" id="KW-0472">Membrane</keyword>
<protein>
    <submittedName>
        <fullName evidence="6">Tissue inhibitor of metalloproteinase</fullName>
    </submittedName>
</protein>
<evidence type="ECO:0000256" key="4">
    <source>
        <dbReference type="SAM" id="SignalP"/>
    </source>
</evidence>
<evidence type="ECO:0000256" key="1">
    <source>
        <dbReference type="ARBA" id="ARBA00004613"/>
    </source>
</evidence>
<dbReference type="Pfam" id="PF01759">
    <property type="entry name" value="NTR"/>
    <property type="match status" value="1"/>
</dbReference>
<keyword evidence="3" id="KW-1133">Transmembrane helix</keyword>
<organism evidence="6 7">
    <name type="scientific">Chryseobacterium polytrichastri</name>
    <dbReference type="NCBI Taxonomy" id="1302687"/>
    <lineage>
        <taxon>Bacteria</taxon>
        <taxon>Pseudomonadati</taxon>
        <taxon>Bacteroidota</taxon>
        <taxon>Flavobacteriia</taxon>
        <taxon>Flavobacteriales</taxon>
        <taxon>Weeksellaceae</taxon>
        <taxon>Chryseobacterium group</taxon>
        <taxon>Chryseobacterium</taxon>
    </lineage>
</organism>
<sequence length="212" mass="24630">MKRFLFFTILFLSVKMWACKCEAQNIQQSFKNADFVFIGDIQSVKQTPSGFKTLQNFISTVKIEKVFKSENYDGFYVDQATLFTSQIRSCDYPFIEKGRYLIFGYIDSDTGFIYSEHCLATKEMSFVTQEDFKLLEKLNADFTQELKVKNAKPQELIELLDEPNTPNQKINTLDRELSTSQSENKNLKIVIIVISMVFILVLAFLILKKKKK</sequence>